<accession>A0AC35U2Q9</accession>
<sequence length="158" mass="18282">MKIQEEEDILEELLNAEKNAAARKRRLLEQKQNFGEFRNGLSSKGLEQIKIFRNYEPMDVDLKAGEGPNEIHSHLHVVDEQIKEHLEYGKETTISDELDITKLQPRKLDWDLKRDEEGIVNKLDRRTQKAIIQLIVQKYADKSESLDEIVNAATSGLD</sequence>
<reference evidence="2" key="1">
    <citation type="submission" date="2025-08" db="UniProtKB">
        <authorList>
            <consortium name="WormBaseParasite"/>
        </authorList>
    </citation>
    <scope>IDENTIFICATION</scope>
    <source>
        <strain evidence="2">KR3021</strain>
    </source>
</reference>
<dbReference type="Proteomes" id="UP000095286">
    <property type="component" value="Unplaced"/>
</dbReference>
<protein>
    <submittedName>
        <fullName evidence="2">Coiled-coil domain-containing protein 12</fullName>
    </submittedName>
</protein>
<proteinExistence type="predicted"/>
<name>A0AC35U2Q9_9BILA</name>
<dbReference type="WBParaSite" id="RSKR_0000709900.1">
    <property type="protein sequence ID" value="RSKR_0000709900.1"/>
    <property type="gene ID" value="RSKR_0000709900"/>
</dbReference>
<evidence type="ECO:0000313" key="2">
    <source>
        <dbReference type="WBParaSite" id="RSKR_0000709900.1"/>
    </source>
</evidence>
<organism evidence="1 2">
    <name type="scientific">Rhabditophanes sp. KR3021</name>
    <dbReference type="NCBI Taxonomy" id="114890"/>
    <lineage>
        <taxon>Eukaryota</taxon>
        <taxon>Metazoa</taxon>
        <taxon>Ecdysozoa</taxon>
        <taxon>Nematoda</taxon>
        <taxon>Chromadorea</taxon>
        <taxon>Rhabditida</taxon>
        <taxon>Tylenchina</taxon>
        <taxon>Panagrolaimomorpha</taxon>
        <taxon>Strongyloidoidea</taxon>
        <taxon>Alloionematidae</taxon>
        <taxon>Rhabditophanes</taxon>
    </lineage>
</organism>
<evidence type="ECO:0000313" key="1">
    <source>
        <dbReference type="Proteomes" id="UP000095286"/>
    </source>
</evidence>